<organism evidence="1 2">
    <name type="scientific">Candidatus Sungiibacteriota bacterium</name>
    <dbReference type="NCBI Taxonomy" id="2750080"/>
    <lineage>
        <taxon>Bacteria</taxon>
        <taxon>Candidatus Sungiibacteriota</taxon>
    </lineage>
</organism>
<evidence type="ECO:0000313" key="2">
    <source>
        <dbReference type="Proteomes" id="UP000704960"/>
    </source>
</evidence>
<name>A0A933DST0_9BACT</name>
<dbReference type="EMBL" id="JACQMJ010000004">
    <property type="protein sequence ID" value="MBI4132177.1"/>
    <property type="molecule type" value="Genomic_DNA"/>
</dbReference>
<protein>
    <submittedName>
        <fullName evidence="1">Uncharacterized protein</fullName>
    </submittedName>
</protein>
<dbReference type="Proteomes" id="UP000704960">
    <property type="component" value="Unassembled WGS sequence"/>
</dbReference>
<accession>A0A933DST0</accession>
<reference evidence="1" key="1">
    <citation type="submission" date="2020-07" db="EMBL/GenBank/DDBJ databases">
        <title>Huge and variable diversity of episymbiotic CPR bacteria and DPANN archaea in groundwater ecosystems.</title>
        <authorList>
            <person name="He C.Y."/>
            <person name="Keren R."/>
            <person name="Whittaker M."/>
            <person name="Farag I.F."/>
            <person name="Doudna J."/>
            <person name="Cate J.H.D."/>
            <person name="Banfield J.F."/>
        </authorList>
    </citation>
    <scope>NUCLEOTIDE SEQUENCE</scope>
    <source>
        <strain evidence="1">NC_groundwater_1226_Ag_S-0.1um_59_124</strain>
    </source>
</reference>
<dbReference type="AlphaFoldDB" id="A0A933DST0"/>
<proteinExistence type="predicted"/>
<evidence type="ECO:0000313" key="1">
    <source>
        <dbReference type="EMBL" id="MBI4132177.1"/>
    </source>
</evidence>
<sequence>MSHADAVLQEPFVQPTELTPQDWVAIVRHAARVVTPYLHQFSSFKSIASGQDCHLRKELTGGCSSGEDILVLPDGMTKETELLLLAGVITSFVRREPNRAPEEVEEQKILIDRKGRIVLWDLRFRWVGEGHGAWRKAERCRFSWTDDGTLASLIAAEQGRFVSAMQLLLSNLNSDLRGLADRKREELLDVERRADGIYEMHSRMFHRRPVVAA</sequence>
<gene>
    <name evidence="1" type="ORF">HY474_00925</name>
</gene>
<comment type="caution">
    <text evidence="1">The sequence shown here is derived from an EMBL/GenBank/DDBJ whole genome shotgun (WGS) entry which is preliminary data.</text>
</comment>